<feature type="signal peptide" evidence="3">
    <location>
        <begin position="1"/>
        <end position="20"/>
    </location>
</feature>
<evidence type="ECO:0000256" key="2">
    <source>
        <dbReference type="SAM" id="Phobius"/>
    </source>
</evidence>
<dbReference type="STRING" id="1314785.A0A165GXK2"/>
<feature type="chain" id="PRO_5007858428" description="Dickkopf N-terminal cysteine-rich domain-containing protein" evidence="3">
    <location>
        <begin position="21"/>
        <end position="354"/>
    </location>
</feature>
<feature type="region of interest" description="Disordered" evidence="1">
    <location>
        <begin position="310"/>
        <end position="354"/>
    </location>
</feature>
<keyword evidence="2" id="KW-0812">Transmembrane</keyword>
<keyword evidence="2" id="KW-1133">Transmembrane helix</keyword>
<feature type="transmembrane region" description="Helical" evidence="2">
    <location>
        <begin position="238"/>
        <end position="262"/>
    </location>
</feature>
<evidence type="ECO:0008006" key="6">
    <source>
        <dbReference type="Google" id="ProtNLM"/>
    </source>
</evidence>
<reference evidence="4 5" key="1">
    <citation type="journal article" date="2016" name="Mol. Biol. Evol.">
        <title>Comparative Genomics of Early-Diverging Mushroom-Forming Fungi Provides Insights into the Origins of Lignocellulose Decay Capabilities.</title>
        <authorList>
            <person name="Nagy L.G."/>
            <person name="Riley R."/>
            <person name="Tritt A."/>
            <person name="Adam C."/>
            <person name="Daum C."/>
            <person name="Floudas D."/>
            <person name="Sun H."/>
            <person name="Yadav J.S."/>
            <person name="Pangilinan J."/>
            <person name="Larsson K.H."/>
            <person name="Matsuura K."/>
            <person name="Barry K."/>
            <person name="Labutti K."/>
            <person name="Kuo R."/>
            <person name="Ohm R.A."/>
            <person name="Bhattacharya S.S."/>
            <person name="Shirouzu T."/>
            <person name="Yoshinaga Y."/>
            <person name="Martin F.M."/>
            <person name="Grigoriev I.V."/>
            <person name="Hibbett D.S."/>
        </authorList>
    </citation>
    <scope>NUCLEOTIDE SEQUENCE [LARGE SCALE GENOMIC DNA]</scope>
    <source>
        <strain evidence="4 5">93-53</strain>
    </source>
</reference>
<gene>
    <name evidence="4" type="ORF">LAESUDRAFT_789196</name>
</gene>
<dbReference type="EMBL" id="KV427608">
    <property type="protein sequence ID" value="KZT10965.1"/>
    <property type="molecule type" value="Genomic_DNA"/>
</dbReference>
<keyword evidence="5" id="KW-1185">Reference proteome</keyword>
<evidence type="ECO:0000313" key="4">
    <source>
        <dbReference type="EMBL" id="KZT10965.1"/>
    </source>
</evidence>
<keyword evidence="3" id="KW-0732">Signal</keyword>
<dbReference type="Proteomes" id="UP000076871">
    <property type="component" value="Unassembled WGS sequence"/>
</dbReference>
<sequence>MLLQLFALLLIRHAPFSVKAGSVNRGGNCSVSNQHLEPGTHQFYTECDSMTYCTSSSTCEWRGCRRDEYPFGYHSTRELPPMCGPGTFCPDEEDQCLPLLSVGSPCQLNRDDQCEGPPDHETLADQNGLGRNVNGSVCLNNICMWANVTVGQPCEIQNIVYVAFGPDGHDYPDIVSRYALRSWDNCRIGAYCDSAQRMCVQTKDIGAPCNADKECSMYNCLSSGTCAASADTPHHVALWVYVVVGIGAFAGTVGTLAGMFFVHTKERQAERSRRLQYWQEQNALRQSVLDMQKSARDSVLSLSGSANVLGTSTEPAVQDEPRTSAAQGMSRSSGLQFNALNGGLEHRDRGASGT</sequence>
<evidence type="ECO:0000256" key="3">
    <source>
        <dbReference type="SAM" id="SignalP"/>
    </source>
</evidence>
<dbReference type="OrthoDB" id="195231at2759"/>
<proteinExistence type="predicted"/>
<evidence type="ECO:0000256" key="1">
    <source>
        <dbReference type="SAM" id="MobiDB-lite"/>
    </source>
</evidence>
<feature type="compositionally biased region" description="Basic and acidic residues" evidence="1">
    <location>
        <begin position="344"/>
        <end position="354"/>
    </location>
</feature>
<dbReference type="GeneID" id="63830940"/>
<dbReference type="RefSeq" id="XP_040768705.1">
    <property type="nucleotide sequence ID" value="XM_040913912.1"/>
</dbReference>
<dbReference type="InParanoid" id="A0A165GXK2"/>
<feature type="compositionally biased region" description="Polar residues" evidence="1">
    <location>
        <begin position="324"/>
        <end position="339"/>
    </location>
</feature>
<dbReference type="AlphaFoldDB" id="A0A165GXK2"/>
<organism evidence="4 5">
    <name type="scientific">Laetiporus sulphureus 93-53</name>
    <dbReference type="NCBI Taxonomy" id="1314785"/>
    <lineage>
        <taxon>Eukaryota</taxon>
        <taxon>Fungi</taxon>
        <taxon>Dikarya</taxon>
        <taxon>Basidiomycota</taxon>
        <taxon>Agaricomycotina</taxon>
        <taxon>Agaricomycetes</taxon>
        <taxon>Polyporales</taxon>
        <taxon>Laetiporus</taxon>
    </lineage>
</organism>
<protein>
    <recommendedName>
        <fullName evidence="6">Dickkopf N-terminal cysteine-rich domain-containing protein</fullName>
    </recommendedName>
</protein>
<accession>A0A165GXK2</accession>
<name>A0A165GXK2_9APHY</name>
<evidence type="ECO:0000313" key="5">
    <source>
        <dbReference type="Proteomes" id="UP000076871"/>
    </source>
</evidence>
<keyword evidence="2" id="KW-0472">Membrane</keyword>